<reference evidence="2" key="1">
    <citation type="journal article" date="2019" name="Sci. Rep.">
        <title>Draft genome of Tanacetum cinerariifolium, the natural source of mosquito coil.</title>
        <authorList>
            <person name="Yamashiro T."/>
            <person name="Shiraishi A."/>
            <person name="Satake H."/>
            <person name="Nakayama K."/>
        </authorList>
    </citation>
    <scope>NUCLEOTIDE SEQUENCE</scope>
</reference>
<keyword evidence="2" id="KW-0808">Transferase</keyword>
<dbReference type="AlphaFoldDB" id="A0A699JS27"/>
<feature type="non-terminal residue" evidence="2">
    <location>
        <position position="114"/>
    </location>
</feature>
<proteinExistence type="inferred from homology"/>
<dbReference type="PANTHER" id="PTHR11926">
    <property type="entry name" value="GLUCOSYL/GLUCURONOSYL TRANSFERASES"/>
    <property type="match status" value="1"/>
</dbReference>
<dbReference type="GO" id="GO:0080044">
    <property type="term" value="F:quercetin 7-O-glucosyltransferase activity"/>
    <property type="evidence" value="ECO:0007669"/>
    <property type="project" value="TreeGrafter"/>
</dbReference>
<comment type="similarity">
    <text evidence="1">Belongs to the UDP-glycosyltransferase family.</text>
</comment>
<gene>
    <name evidence="2" type="ORF">Tci_622060</name>
</gene>
<evidence type="ECO:0000313" key="2">
    <source>
        <dbReference type="EMBL" id="GFA50088.1"/>
    </source>
</evidence>
<name>A0A699JS27_TANCI</name>
<dbReference type="Gene3D" id="3.40.50.2000">
    <property type="entry name" value="Glycogen Phosphorylase B"/>
    <property type="match status" value="1"/>
</dbReference>
<dbReference type="EMBL" id="BKCJ010434983">
    <property type="protein sequence ID" value="GFA50088.1"/>
    <property type="molecule type" value="Genomic_DNA"/>
</dbReference>
<dbReference type="PANTHER" id="PTHR11926:SF1392">
    <property type="entry name" value="GLYCOSYLTRANSFERASE"/>
    <property type="match status" value="1"/>
</dbReference>
<comment type="caution">
    <text evidence="2">The sequence shown here is derived from an EMBL/GenBank/DDBJ whole genome shotgun (WGS) entry which is preliminary data.</text>
</comment>
<protein>
    <submittedName>
        <fullName evidence="2">7-deoxyloganetic acid glucosyltransferase-like</fullName>
    </submittedName>
</protein>
<organism evidence="2">
    <name type="scientific">Tanacetum cinerariifolium</name>
    <name type="common">Dalmatian daisy</name>
    <name type="synonym">Chrysanthemum cinerariifolium</name>
    <dbReference type="NCBI Taxonomy" id="118510"/>
    <lineage>
        <taxon>Eukaryota</taxon>
        <taxon>Viridiplantae</taxon>
        <taxon>Streptophyta</taxon>
        <taxon>Embryophyta</taxon>
        <taxon>Tracheophyta</taxon>
        <taxon>Spermatophyta</taxon>
        <taxon>Magnoliopsida</taxon>
        <taxon>eudicotyledons</taxon>
        <taxon>Gunneridae</taxon>
        <taxon>Pentapetalae</taxon>
        <taxon>asterids</taxon>
        <taxon>campanulids</taxon>
        <taxon>Asterales</taxon>
        <taxon>Asteraceae</taxon>
        <taxon>Asteroideae</taxon>
        <taxon>Anthemideae</taxon>
        <taxon>Anthemidinae</taxon>
        <taxon>Tanacetum</taxon>
    </lineage>
</organism>
<dbReference type="SUPFAM" id="SSF53756">
    <property type="entry name" value="UDP-Glycosyltransferase/glycogen phosphorylase"/>
    <property type="match status" value="1"/>
</dbReference>
<dbReference type="GO" id="GO:0080043">
    <property type="term" value="F:quercetin 3-O-glucosyltransferase activity"/>
    <property type="evidence" value="ECO:0007669"/>
    <property type="project" value="TreeGrafter"/>
</dbReference>
<accession>A0A699JS27</accession>
<evidence type="ECO:0000256" key="1">
    <source>
        <dbReference type="ARBA" id="ARBA00009995"/>
    </source>
</evidence>
<sequence>MSKRRYDNFHFETIPDGLPDDHPRSTERFVEVFEGMKNVTEPVFKKMMVSGCFSKMSSKCPVTVVIPDGSYSFALDVADEVGVPVVYFETVSPCALWTYLCLPNLIEAGEVPFN</sequence>